<name>A0ABQ8FZ51_9PEZI</name>
<proteinExistence type="predicted"/>
<sequence length="128" mass="14309">MAERAESMDKRIETVAEVQLRPIGRAKPRRGRYVSIAEADRLRRLCWERVERLAASCKLLARRKGTPLSGPCWSRDALQQQTIVARVTKALLRTQAVGDANGVCVRSITPTLLSIAMICVTEWAFSSL</sequence>
<dbReference type="Proteomes" id="UP000774617">
    <property type="component" value="Unassembled WGS sequence"/>
</dbReference>
<gene>
    <name evidence="1" type="ORF">B0J12DRAFT_703314</name>
</gene>
<organism evidence="1 2">
    <name type="scientific">Macrophomina phaseolina</name>
    <dbReference type="NCBI Taxonomy" id="35725"/>
    <lineage>
        <taxon>Eukaryota</taxon>
        <taxon>Fungi</taxon>
        <taxon>Dikarya</taxon>
        <taxon>Ascomycota</taxon>
        <taxon>Pezizomycotina</taxon>
        <taxon>Dothideomycetes</taxon>
        <taxon>Dothideomycetes incertae sedis</taxon>
        <taxon>Botryosphaeriales</taxon>
        <taxon>Botryosphaeriaceae</taxon>
        <taxon>Macrophomina</taxon>
    </lineage>
</organism>
<keyword evidence="2" id="KW-1185">Reference proteome</keyword>
<reference evidence="1 2" key="1">
    <citation type="journal article" date="2021" name="Nat. Commun.">
        <title>Genetic determinants of endophytism in the Arabidopsis root mycobiome.</title>
        <authorList>
            <person name="Mesny F."/>
            <person name="Miyauchi S."/>
            <person name="Thiergart T."/>
            <person name="Pickel B."/>
            <person name="Atanasova L."/>
            <person name="Karlsson M."/>
            <person name="Huettel B."/>
            <person name="Barry K.W."/>
            <person name="Haridas S."/>
            <person name="Chen C."/>
            <person name="Bauer D."/>
            <person name="Andreopoulos W."/>
            <person name="Pangilinan J."/>
            <person name="LaButti K."/>
            <person name="Riley R."/>
            <person name="Lipzen A."/>
            <person name="Clum A."/>
            <person name="Drula E."/>
            <person name="Henrissat B."/>
            <person name="Kohler A."/>
            <person name="Grigoriev I.V."/>
            <person name="Martin F.M."/>
            <person name="Hacquard S."/>
        </authorList>
    </citation>
    <scope>NUCLEOTIDE SEQUENCE [LARGE SCALE GENOMIC DNA]</scope>
    <source>
        <strain evidence="1 2">MPI-SDFR-AT-0080</strain>
    </source>
</reference>
<evidence type="ECO:0000313" key="2">
    <source>
        <dbReference type="Proteomes" id="UP000774617"/>
    </source>
</evidence>
<accession>A0ABQ8FZ51</accession>
<comment type="caution">
    <text evidence="1">The sequence shown here is derived from an EMBL/GenBank/DDBJ whole genome shotgun (WGS) entry which is preliminary data.</text>
</comment>
<dbReference type="EMBL" id="JAGTJR010000034">
    <property type="protein sequence ID" value="KAH7036792.1"/>
    <property type="molecule type" value="Genomic_DNA"/>
</dbReference>
<evidence type="ECO:0000313" key="1">
    <source>
        <dbReference type="EMBL" id="KAH7036792.1"/>
    </source>
</evidence>
<protein>
    <submittedName>
        <fullName evidence="1">Uncharacterized protein</fullName>
    </submittedName>
</protein>